<protein>
    <submittedName>
        <fullName evidence="1">Uncharacterized protein</fullName>
    </submittedName>
</protein>
<organism evidence="1 2">
    <name type="scientific">Entomophthora muscae</name>
    <dbReference type="NCBI Taxonomy" id="34485"/>
    <lineage>
        <taxon>Eukaryota</taxon>
        <taxon>Fungi</taxon>
        <taxon>Fungi incertae sedis</taxon>
        <taxon>Zoopagomycota</taxon>
        <taxon>Entomophthoromycotina</taxon>
        <taxon>Entomophthoromycetes</taxon>
        <taxon>Entomophthorales</taxon>
        <taxon>Entomophthoraceae</taxon>
        <taxon>Entomophthora</taxon>
    </lineage>
</organism>
<dbReference type="Proteomes" id="UP001165960">
    <property type="component" value="Unassembled WGS sequence"/>
</dbReference>
<comment type="caution">
    <text evidence="1">The sequence shown here is derived from an EMBL/GenBank/DDBJ whole genome shotgun (WGS) entry which is preliminary data.</text>
</comment>
<dbReference type="EMBL" id="QTSX02005303">
    <property type="protein sequence ID" value="KAJ9059965.1"/>
    <property type="molecule type" value="Genomic_DNA"/>
</dbReference>
<evidence type="ECO:0000313" key="2">
    <source>
        <dbReference type="Proteomes" id="UP001165960"/>
    </source>
</evidence>
<evidence type="ECO:0000313" key="1">
    <source>
        <dbReference type="EMBL" id="KAJ9059965.1"/>
    </source>
</evidence>
<reference evidence="1" key="1">
    <citation type="submission" date="2022-04" db="EMBL/GenBank/DDBJ databases">
        <title>Genome of the entomopathogenic fungus Entomophthora muscae.</title>
        <authorList>
            <person name="Elya C."/>
            <person name="Lovett B.R."/>
            <person name="Lee E."/>
            <person name="Macias A.M."/>
            <person name="Hajek A.E."/>
            <person name="De Bivort B.L."/>
            <person name="Kasson M.T."/>
            <person name="De Fine Licht H.H."/>
            <person name="Stajich J.E."/>
        </authorList>
    </citation>
    <scope>NUCLEOTIDE SEQUENCE</scope>
    <source>
        <strain evidence="1">Berkeley</strain>
    </source>
</reference>
<keyword evidence="2" id="KW-1185">Reference proteome</keyword>
<accession>A0ACC2SCC7</accession>
<name>A0ACC2SCC7_9FUNG</name>
<sequence length="90" mass="10197">MASLLVPDRHICQPGIARFYVSNQLLRILENRAILLTFPDPGVRMTQAHLGNEIGSTQLASDRSDEICIATQRLKALWGWGQYSLLWRGF</sequence>
<gene>
    <name evidence="1" type="ORF">DSO57_1035985</name>
</gene>
<proteinExistence type="predicted"/>